<feature type="transmembrane region" description="Helical" evidence="6">
    <location>
        <begin position="133"/>
        <end position="155"/>
    </location>
</feature>
<dbReference type="Pfam" id="PF07690">
    <property type="entry name" value="MFS_1"/>
    <property type="match status" value="1"/>
</dbReference>
<dbReference type="PANTHER" id="PTHR11360:SF290">
    <property type="entry name" value="MONOCARBOXYLATE MFS PERMEASE"/>
    <property type="match status" value="1"/>
</dbReference>
<feature type="transmembrane region" description="Helical" evidence="6">
    <location>
        <begin position="388"/>
        <end position="407"/>
    </location>
</feature>
<evidence type="ECO:0000256" key="5">
    <source>
        <dbReference type="ARBA" id="ARBA00023136"/>
    </source>
</evidence>
<keyword evidence="5 6" id="KW-0472">Membrane</keyword>
<evidence type="ECO:0000256" key="3">
    <source>
        <dbReference type="ARBA" id="ARBA00022692"/>
    </source>
</evidence>
<feature type="transmembrane region" description="Helical" evidence="6">
    <location>
        <begin position="7"/>
        <end position="28"/>
    </location>
</feature>
<keyword evidence="2" id="KW-0813">Transport</keyword>
<dbReference type="Gene3D" id="1.20.1250.20">
    <property type="entry name" value="MFS general substrate transporter like domains"/>
    <property type="match status" value="2"/>
</dbReference>
<gene>
    <name evidence="8" type="ORF">ACE3NQ_07270</name>
</gene>
<reference evidence="8 9" key="1">
    <citation type="submission" date="2024-09" db="EMBL/GenBank/DDBJ databases">
        <authorList>
            <person name="Ruan L."/>
        </authorList>
    </citation>
    <scope>NUCLEOTIDE SEQUENCE [LARGE SCALE GENOMIC DNA]</scope>
    <source>
        <strain evidence="8 9">D33</strain>
    </source>
</reference>
<protein>
    <submittedName>
        <fullName evidence="8">MFS transporter</fullName>
    </submittedName>
</protein>
<evidence type="ECO:0000256" key="1">
    <source>
        <dbReference type="ARBA" id="ARBA00004651"/>
    </source>
</evidence>
<feature type="transmembrane region" description="Helical" evidence="6">
    <location>
        <begin position="167"/>
        <end position="187"/>
    </location>
</feature>
<feature type="transmembrane region" description="Helical" evidence="6">
    <location>
        <begin position="234"/>
        <end position="255"/>
    </location>
</feature>
<feature type="transmembrane region" description="Helical" evidence="6">
    <location>
        <begin position="322"/>
        <end position="344"/>
    </location>
</feature>
<dbReference type="InterPro" id="IPR036259">
    <property type="entry name" value="MFS_trans_sf"/>
</dbReference>
<feature type="transmembrane region" description="Helical" evidence="6">
    <location>
        <begin position="103"/>
        <end position="126"/>
    </location>
</feature>
<evidence type="ECO:0000256" key="4">
    <source>
        <dbReference type="ARBA" id="ARBA00022989"/>
    </source>
</evidence>
<proteinExistence type="predicted"/>
<feature type="transmembrane region" description="Helical" evidence="6">
    <location>
        <begin position="356"/>
        <end position="376"/>
    </location>
</feature>
<name>A0ABV5B4T7_9BACL</name>
<organism evidence="8 9">
    <name type="scientific">Paenibacillus terreus</name>
    <dbReference type="NCBI Taxonomy" id="1387834"/>
    <lineage>
        <taxon>Bacteria</taxon>
        <taxon>Bacillati</taxon>
        <taxon>Bacillota</taxon>
        <taxon>Bacilli</taxon>
        <taxon>Bacillales</taxon>
        <taxon>Paenibacillaceae</taxon>
        <taxon>Paenibacillus</taxon>
    </lineage>
</organism>
<evidence type="ECO:0000259" key="7">
    <source>
        <dbReference type="PROSITE" id="PS50850"/>
    </source>
</evidence>
<feature type="transmembrane region" description="Helical" evidence="6">
    <location>
        <begin position="261"/>
        <end position="286"/>
    </location>
</feature>
<dbReference type="Proteomes" id="UP001580407">
    <property type="component" value="Unassembled WGS sequence"/>
</dbReference>
<dbReference type="InterPro" id="IPR050327">
    <property type="entry name" value="Proton-linked_MCT"/>
</dbReference>
<feature type="transmembrane region" description="Helical" evidence="6">
    <location>
        <begin position="48"/>
        <end position="70"/>
    </location>
</feature>
<evidence type="ECO:0000256" key="6">
    <source>
        <dbReference type="SAM" id="Phobius"/>
    </source>
</evidence>
<comment type="subcellular location">
    <subcellularLocation>
        <location evidence="1">Cell membrane</location>
        <topology evidence="1">Multi-pass membrane protein</topology>
    </subcellularLocation>
</comment>
<dbReference type="RefSeq" id="WP_375524504.1">
    <property type="nucleotide sequence ID" value="NZ_JBHILM010000006.1"/>
</dbReference>
<feature type="transmembrane region" description="Helical" evidence="6">
    <location>
        <begin position="77"/>
        <end position="97"/>
    </location>
</feature>
<dbReference type="EMBL" id="JBHILM010000006">
    <property type="protein sequence ID" value="MFB5680706.1"/>
    <property type="molecule type" value="Genomic_DNA"/>
</dbReference>
<dbReference type="PROSITE" id="PS51257">
    <property type="entry name" value="PROKAR_LIPOPROTEIN"/>
    <property type="match status" value="1"/>
</dbReference>
<dbReference type="SUPFAM" id="SSF103473">
    <property type="entry name" value="MFS general substrate transporter"/>
    <property type="match status" value="1"/>
</dbReference>
<evidence type="ECO:0000313" key="8">
    <source>
        <dbReference type="EMBL" id="MFB5680706.1"/>
    </source>
</evidence>
<feature type="domain" description="Major facilitator superfamily (MFS) profile" evidence="7">
    <location>
        <begin position="12"/>
        <end position="414"/>
    </location>
</feature>
<dbReference type="PANTHER" id="PTHR11360">
    <property type="entry name" value="MONOCARBOXYLATE TRANSPORTER"/>
    <property type="match status" value="1"/>
</dbReference>
<dbReference type="PROSITE" id="PS50850">
    <property type="entry name" value="MFS"/>
    <property type="match status" value="1"/>
</dbReference>
<evidence type="ECO:0000256" key="2">
    <source>
        <dbReference type="ARBA" id="ARBA00022448"/>
    </source>
</evidence>
<feature type="transmembrane region" description="Helical" evidence="6">
    <location>
        <begin position="298"/>
        <end position="316"/>
    </location>
</feature>
<keyword evidence="3 6" id="KW-0812">Transmembrane</keyword>
<dbReference type="InterPro" id="IPR020846">
    <property type="entry name" value="MFS_dom"/>
</dbReference>
<sequence>MKDKVHYAWFIFLSCCIISFVGFGLTVNTAGLFWGGMSEDLHLTRAQISLNATLNGIAGAVALLFAGTLFKKVNTKLLLSVSFAIVGFGFIACSFIQSITPFYVIKVLMGFAQQISIMISIPILLGNWFEKKLGMLFGITGALTAVGGSLFNPLVSDWILNFGWRTAYTIMGILTLVLLLPISLFIIKFKPENGVMPYGRETKDTTVLAGEPAMDTGSESEGASFKNAYKFPAFYLYILAVVALQSAGSLVQHVPALAENFGFTLTVGASVMSALLLGAAAGKFLMGYLLDKVKPGTVVLLFALVGSMGWYSMGWIHQPLLLNGSGFASGLGQAIVLIALPLLIRTSFGSRDYSQFLSIIMMFGAISNALSVYMHGTLFDSTQSYSVSLVYNLVMYAVAFLAILIIIRLGSKKAQPLSPAINQPQH</sequence>
<keyword evidence="4 6" id="KW-1133">Transmembrane helix</keyword>
<accession>A0ABV5B4T7</accession>
<comment type="caution">
    <text evidence="8">The sequence shown here is derived from an EMBL/GenBank/DDBJ whole genome shotgun (WGS) entry which is preliminary data.</text>
</comment>
<evidence type="ECO:0000313" key="9">
    <source>
        <dbReference type="Proteomes" id="UP001580407"/>
    </source>
</evidence>
<keyword evidence="9" id="KW-1185">Reference proteome</keyword>
<dbReference type="InterPro" id="IPR011701">
    <property type="entry name" value="MFS"/>
</dbReference>